<name>A0A6J6EPC2_9ZZZZ</name>
<comment type="similarity">
    <text evidence="1">Belongs to the RecO family.</text>
</comment>
<keyword evidence="3" id="KW-0227">DNA damage</keyword>
<evidence type="ECO:0000256" key="1">
    <source>
        <dbReference type="ARBA" id="ARBA00007452"/>
    </source>
</evidence>
<dbReference type="AlphaFoldDB" id="A0A6J6EPC2"/>
<dbReference type="InterPro" id="IPR003717">
    <property type="entry name" value="RecO"/>
</dbReference>
<dbReference type="NCBIfam" id="TIGR00613">
    <property type="entry name" value="reco"/>
    <property type="match status" value="1"/>
</dbReference>
<evidence type="ECO:0000313" key="8">
    <source>
        <dbReference type="EMBL" id="CAB4578352.1"/>
    </source>
</evidence>
<feature type="domain" description="DNA replication/recombination mediator RecO N-terminal" evidence="7">
    <location>
        <begin position="5"/>
        <end position="80"/>
    </location>
</feature>
<dbReference type="GO" id="GO:0043590">
    <property type="term" value="C:bacterial nucleoid"/>
    <property type="evidence" value="ECO:0007669"/>
    <property type="project" value="TreeGrafter"/>
</dbReference>
<dbReference type="GO" id="GO:0006310">
    <property type="term" value="P:DNA recombination"/>
    <property type="evidence" value="ECO:0007669"/>
    <property type="project" value="UniProtKB-KW"/>
</dbReference>
<dbReference type="SUPFAM" id="SSF50249">
    <property type="entry name" value="Nucleic acid-binding proteins"/>
    <property type="match status" value="1"/>
</dbReference>
<evidence type="ECO:0000256" key="5">
    <source>
        <dbReference type="ARBA" id="ARBA00023204"/>
    </source>
</evidence>
<dbReference type="HAMAP" id="MF_00201">
    <property type="entry name" value="RecO"/>
    <property type="match status" value="1"/>
</dbReference>
<dbReference type="InterPro" id="IPR012340">
    <property type="entry name" value="NA-bd_OB-fold"/>
</dbReference>
<sequence>MTSRLYRDRGIVLRTYKSGEADRVVVFLTENNGKVRSIAKGVRKTRSKFGGRLEPLSLLDVQFHRGRDLDIVNQVETVDSTHNVFGDLDSMTEAIAVLEAVDQLVPDREPVPHMFRMLVGARRTLLTRPSPLVVPAFLWKLLASEGVHPVLDRCSVCDEVPEAGAEFGTFDVRHGGVTCSACRAGIPVSRAALDLMREVLGGGLGDALDRAFHPEGQTLDDPVINEVSGLATKAFEHHVERRLRSVSIFERHDPGS</sequence>
<keyword evidence="5" id="KW-0234">DNA repair</keyword>
<dbReference type="Gene3D" id="2.40.50.140">
    <property type="entry name" value="Nucleic acid-binding proteins"/>
    <property type="match status" value="1"/>
</dbReference>
<dbReference type="InterPro" id="IPR042242">
    <property type="entry name" value="RecO_C"/>
</dbReference>
<dbReference type="Gene3D" id="6.20.220.20">
    <property type="entry name" value="Recombination protein O, zinc-binding domain"/>
    <property type="match status" value="1"/>
</dbReference>
<evidence type="ECO:0000259" key="7">
    <source>
        <dbReference type="Pfam" id="PF11967"/>
    </source>
</evidence>
<evidence type="ECO:0000256" key="3">
    <source>
        <dbReference type="ARBA" id="ARBA00022763"/>
    </source>
</evidence>
<gene>
    <name evidence="8" type="ORF">UFOPK1722_00829</name>
</gene>
<dbReference type="Pfam" id="PF02565">
    <property type="entry name" value="RecO_C"/>
    <property type="match status" value="1"/>
</dbReference>
<evidence type="ECO:0000256" key="4">
    <source>
        <dbReference type="ARBA" id="ARBA00023172"/>
    </source>
</evidence>
<dbReference type="EMBL" id="CAEZTS010000060">
    <property type="protein sequence ID" value="CAB4578352.1"/>
    <property type="molecule type" value="Genomic_DNA"/>
</dbReference>
<accession>A0A6J6EPC2</accession>
<dbReference type="PANTHER" id="PTHR33991:SF1">
    <property type="entry name" value="DNA REPAIR PROTEIN RECO"/>
    <property type="match status" value="1"/>
</dbReference>
<dbReference type="Pfam" id="PF11967">
    <property type="entry name" value="RecO_N"/>
    <property type="match status" value="1"/>
</dbReference>
<evidence type="ECO:0000256" key="6">
    <source>
        <dbReference type="ARBA" id="ARBA00033409"/>
    </source>
</evidence>
<dbReference type="InterPro" id="IPR037278">
    <property type="entry name" value="ARFGAP/RecO"/>
</dbReference>
<dbReference type="SUPFAM" id="SSF57863">
    <property type="entry name" value="ArfGap/RecO-like zinc finger"/>
    <property type="match status" value="1"/>
</dbReference>
<evidence type="ECO:0000256" key="2">
    <source>
        <dbReference type="ARBA" id="ARBA00021310"/>
    </source>
</evidence>
<proteinExistence type="inferred from homology"/>
<dbReference type="PANTHER" id="PTHR33991">
    <property type="entry name" value="DNA REPAIR PROTEIN RECO"/>
    <property type="match status" value="1"/>
</dbReference>
<keyword evidence="4" id="KW-0233">DNA recombination</keyword>
<dbReference type="Gene3D" id="1.20.1440.120">
    <property type="entry name" value="Recombination protein O, C-terminal domain"/>
    <property type="match status" value="1"/>
</dbReference>
<protein>
    <recommendedName>
        <fullName evidence="2">DNA repair protein RecO</fullName>
    </recommendedName>
    <alternativeName>
        <fullName evidence="6">Recombination protein O</fullName>
    </alternativeName>
</protein>
<dbReference type="GO" id="GO:0006302">
    <property type="term" value="P:double-strand break repair"/>
    <property type="evidence" value="ECO:0007669"/>
    <property type="project" value="TreeGrafter"/>
</dbReference>
<organism evidence="8">
    <name type="scientific">freshwater metagenome</name>
    <dbReference type="NCBI Taxonomy" id="449393"/>
    <lineage>
        <taxon>unclassified sequences</taxon>
        <taxon>metagenomes</taxon>
        <taxon>ecological metagenomes</taxon>
    </lineage>
</organism>
<dbReference type="InterPro" id="IPR022572">
    <property type="entry name" value="DNA_rep/recomb_RecO_N"/>
</dbReference>
<reference evidence="8" key="1">
    <citation type="submission" date="2020-05" db="EMBL/GenBank/DDBJ databases">
        <authorList>
            <person name="Chiriac C."/>
            <person name="Salcher M."/>
            <person name="Ghai R."/>
            <person name="Kavagutti S V."/>
        </authorList>
    </citation>
    <scope>NUCLEOTIDE SEQUENCE</scope>
</reference>